<protein>
    <submittedName>
        <fullName evidence="1">Uncharacterized protein</fullName>
    </submittedName>
</protein>
<evidence type="ECO:0000313" key="1">
    <source>
        <dbReference type="EMBL" id="GAH76432.1"/>
    </source>
</evidence>
<reference evidence="1" key="1">
    <citation type="journal article" date="2014" name="Front. Microbiol.">
        <title>High frequency of phylogenetically diverse reductive dehalogenase-homologous genes in deep subseafloor sedimentary metagenomes.</title>
        <authorList>
            <person name="Kawai M."/>
            <person name="Futagami T."/>
            <person name="Toyoda A."/>
            <person name="Takaki Y."/>
            <person name="Nishi S."/>
            <person name="Hori S."/>
            <person name="Arai W."/>
            <person name="Tsubouchi T."/>
            <person name="Morono Y."/>
            <person name="Uchiyama I."/>
            <person name="Ito T."/>
            <person name="Fujiyama A."/>
            <person name="Inagaki F."/>
            <person name="Takami H."/>
        </authorList>
    </citation>
    <scope>NUCLEOTIDE SEQUENCE</scope>
    <source>
        <strain evidence="1">Expedition CK06-06</strain>
    </source>
</reference>
<comment type="caution">
    <text evidence="1">The sequence shown here is derived from an EMBL/GenBank/DDBJ whole genome shotgun (WGS) entry which is preliminary data.</text>
</comment>
<name>X1I3Z1_9ZZZZ</name>
<organism evidence="1">
    <name type="scientific">marine sediment metagenome</name>
    <dbReference type="NCBI Taxonomy" id="412755"/>
    <lineage>
        <taxon>unclassified sequences</taxon>
        <taxon>metagenomes</taxon>
        <taxon>ecological metagenomes</taxon>
    </lineage>
</organism>
<gene>
    <name evidence="1" type="ORF">S03H2_67408</name>
</gene>
<accession>X1I3Z1</accession>
<feature type="non-terminal residue" evidence="1">
    <location>
        <position position="32"/>
    </location>
</feature>
<proteinExistence type="predicted"/>
<dbReference type="EMBL" id="BARU01044127">
    <property type="protein sequence ID" value="GAH76432.1"/>
    <property type="molecule type" value="Genomic_DNA"/>
</dbReference>
<sequence length="32" mass="3754">MKLVNKLELIYIPASYWNEPLSGFELISKTKQ</sequence>
<dbReference type="AlphaFoldDB" id="X1I3Z1"/>